<evidence type="ECO:0000256" key="1">
    <source>
        <dbReference type="ARBA" id="ARBA00006658"/>
    </source>
</evidence>
<organism evidence="2 3">
    <name type="scientific">Rhizoctonia solani 123E</name>
    <dbReference type="NCBI Taxonomy" id="1423351"/>
    <lineage>
        <taxon>Eukaryota</taxon>
        <taxon>Fungi</taxon>
        <taxon>Dikarya</taxon>
        <taxon>Basidiomycota</taxon>
        <taxon>Agaricomycotina</taxon>
        <taxon>Agaricomycetes</taxon>
        <taxon>Cantharellales</taxon>
        <taxon>Ceratobasidiaceae</taxon>
        <taxon>Rhizoctonia</taxon>
    </lineage>
</organism>
<reference evidence="2 3" key="1">
    <citation type="submission" date="2013-12" db="EMBL/GenBank/DDBJ databases">
        <authorList>
            <person name="Cubeta M."/>
            <person name="Pakala S."/>
            <person name="Fedorova N."/>
            <person name="Thomas E."/>
            <person name="Dean R."/>
            <person name="Jabaji S."/>
            <person name="Neate S."/>
            <person name="Toda T."/>
            <person name="Tavantzis S."/>
            <person name="Vilgalys R."/>
            <person name="Bharathan N."/>
            <person name="Pakala S."/>
            <person name="Losada L.S."/>
            <person name="Zafar N."/>
            <person name="Nierman W."/>
        </authorList>
    </citation>
    <scope>NUCLEOTIDE SEQUENCE [LARGE SCALE GENOMIC DNA]</scope>
    <source>
        <strain evidence="2 3">123E</strain>
    </source>
</reference>
<sequence length="334" mass="37139">MATGCNAAVAVPPHKRSDTETTSAIEITGWRLTSTSLPISNGAEIDACQAEVGINLPEMFFGNNSLVLECEPLWRYEFWAKDALKRVHQGPSEPGDGCVKVGHAEAWLKSRTGPAAESPMPEMVEVKPYDWTYTPLYPGHTSLPSGLDNDGFGPADPENPQHEIPIAELQRPDPILFYAEIPLYEDELHDNGLSILTIRIRVMPGSLFILFRFTLRVDDVLFRNFDTRIYHSFARNPPLVVRDIRGWETPYKALKSLLPNPEDLSPLTDPQWIARMLASMPVSTTMDKSSRRSTGWKGLGTRVEVLDLSKLVSQAEGELSGGINALKLVDEKQD</sequence>
<evidence type="ECO:0000313" key="3">
    <source>
        <dbReference type="Proteomes" id="UP000027456"/>
    </source>
</evidence>
<dbReference type="PANTHER" id="PTHR21021">
    <property type="entry name" value="GAF/PUTATIVE CYTOSKELETAL PROTEIN"/>
    <property type="match status" value="1"/>
</dbReference>
<dbReference type="Proteomes" id="UP000027456">
    <property type="component" value="Unassembled WGS sequence"/>
</dbReference>
<name>A0A074S9R4_9AGAM</name>
<comment type="similarity">
    <text evidence="1">Belongs to the TIP41 family.</text>
</comment>
<dbReference type="STRING" id="1423351.A0A074S9R4"/>
<dbReference type="OrthoDB" id="10253878at2759"/>
<dbReference type="InterPro" id="IPR051330">
    <property type="entry name" value="Phosphatase_reg/MetRdx"/>
</dbReference>
<protein>
    <submittedName>
        <fullName evidence="2">Type 2A phosphatase activator TIP41</fullName>
    </submittedName>
</protein>
<keyword evidence="3" id="KW-1185">Reference proteome</keyword>
<accession>A0A074S9R4</accession>
<comment type="caution">
    <text evidence="2">The sequence shown here is derived from an EMBL/GenBank/DDBJ whole genome shotgun (WGS) entry which is preliminary data.</text>
</comment>
<dbReference type="HOGENOM" id="CLU_039187_1_0_1"/>
<evidence type="ECO:0000313" key="2">
    <source>
        <dbReference type="EMBL" id="KEP54325.1"/>
    </source>
</evidence>
<gene>
    <name evidence="2" type="ORF">V565_018800</name>
</gene>
<dbReference type="EMBL" id="AZST01000031">
    <property type="protein sequence ID" value="KEP54325.1"/>
    <property type="molecule type" value="Genomic_DNA"/>
</dbReference>
<dbReference type="InterPro" id="IPR007303">
    <property type="entry name" value="TIP41-like"/>
</dbReference>
<dbReference type="GO" id="GO:0031929">
    <property type="term" value="P:TOR signaling"/>
    <property type="evidence" value="ECO:0007669"/>
    <property type="project" value="TreeGrafter"/>
</dbReference>
<dbReference type="AlphaFoldDB" id="A0A074S9R4"/>
<proteinExistence type="inferred from homology"/>
<dbReference type="GO" id="GO:0005829">
    <property type="term" value="C:cytosol"/>
    <property type="evidence" value="ECO:0007669"/>
    <property type="project" value="TreeGrafter"/>
</dbReference>
<dbReference type="Pfam" id="PF04176">
    <property type="entry name" value="TIP41"/>
    <property type="match status" value="1"/>
</dbReference>
<dbReference type="PANTHER" id="PTHR21021:SF16">
    <property type="entry name" value="TIP41-LIKE PROTEIN"/>
    <property type="match status" value="1"/>
</dbReference>